<dbReference type="InterPro" id="IPR029044">
    <property type="entry name" value="Nucleotide-diphossugar_trans"/>
</dbReference>
<dbReference type="EMBL" id="LWCA01000378">
    <property type="protein sequence ID" value="OAF68845.1"/>
    <property type="molecule type" value="Genomic_DNA"/>
</dbReference>
<keyword evidence="3" id="KW-1185">Reference proteome</keyword>
<gene>
    <name evidence="2" type="ORF">A3Q56_03371</name>
</gene>
<organism evidence="2 3">
    <name type="scientific">Intoshia linei</name>
    <dbReference type="NCBI Taxonomy" id="1819745"/>
    <lineage>
        <taxon>Eukaryota</taxon>
        <taxon>Metazoa</taxon>
        <taxon>Spiralia</taxon>
        <taxon>Lophotrochozoa</taxon>
        <taxon>Mesozoa</taxon>
        <taxon>Orthonectida</taxon>
        <taxon>Rhopaluridae</taxon>
        <taxon>Intoshia</taxon>
    </lineage>
</organism>
<dbReference type="GO" id="GO:0004653">
    <property type="term" value="F:polypeptide N-acetylgalactosaminyltransferase activity"/>
    <property type="evidence" value="ECO:0007669"/>
    <property type="project" value="TreeGrafter"/>
</dbReference>
<sequence length="486" mass="57126">MRKLKCIIIVLILILFWILLKWNNVYQFYHWKGQDFLKRNQDFLSNTIEALEYPNFVNESFDCNPNYISEIDNFIKNNASLHKCVTFAVFFTEYDFYKLQLTVESILKYVDAKFIKEIIIVNVNPYLDHINLEAENYVEFMNLNLLFKVKYVAVDEFHNMNAKNLVVDLVESTYAIFIESNAFILNFFFESLLYEIARDKSDFVVPFIHDIDSFGHMEIIPRNRNECFIFDNSFNLIRIDCSNIYSVKKKDSFHTVPIMPGVVYGFIASKLKNSQYLLYDSNIYFQAASQISLSLRSWQCGKGIIQSKCSNVAAYTHELRYTTTISNDANILLNTVLKSFKNEFYSINHKKFQDTRYTGTQYSIISNLKCKSFDWYHSNHLKNILLPKKNTVHIGILVSLTNLCLNEKLILISCNLKVFKTYNPKVVFEYTAQNQIKLGSQCLTIKKYFLEMNKCLSVNGTPHKNQTFVYSFYTFYNTNNDEYKLL</sequence>
<dbReference type="AlphaFoldDB" id="A0A177B3J1"/>
<dbReference type="Gene3D" id="3.90.550.10">
    <property type="entry name" value="Spore Coat Polysaccharide Biosynthesis Protein SpsA, Chain A"/>
    <property type="match status" value="1"/>
</dbReference>
<proteinExistence type="predicted"/>
<keyword evidence="1" id="KW-1015">Disulfide bond</keyword>
<evidence type="ECO:0000313" key="2">
    <source>
        <dbReference type="EMBL" id="OAF68845.1"/>
    </source>
</evidence>
<dbReference type="SUPFAM" id="SSF53448">
    <property type="entry name" value="Nucleotide-diphospho-sugar transferases"/>
    <property type="match status" value="1"/>
</dbReference>
<dbReference type="GO" id="GO:0006493">
    <property type="term" value="P:protein O-linked glycosylation"/>
    <property type="evidence" value="ECO:0007669"/>
    <property type="project" value="TreeGrafter"/>
</dbReference>
<name>A0A177B3J1_9BILA</name>
<evidence type="ECO:0000313" key="3">
    <source>
        <dbReference type="Proteomes" id="UP000078046"/>
    </source>
</evidence>
<protein>
    <submittedName>
        <fullName evidence="2">Uncharacterized protein</fullName>
    </submittedName>
</protein>
<reference evidence="2 3" key="1">
    <citation type="submission" date="2016-04" db="EMBL/GenBank/DDBJ databases">
        <title>The genome of Intoshia linei affirms orthonectids as highly simplified spiralians.</title>
        <authorList>
            <person name="Mikhailov K.V."/>
            <person name="Slusarev G.S."/>
            <person name="Nikitin M.A."/>
            <person name="Logacheva M.D."/>
            <person name="Penin A."/>
            <person name="Aleoshin V."/>
            <person name="Panchin Y.V."/>
        </authorList>
    </citation>
    <scope>NUCLEOTIDE SEQUENCE [LARGE SCALE GENOMIC DNA]</scope>
    <source>
        <strain evidence="2">Intl2013</strain>
        <tissue evidence="2">Whole animal</tissue>
    </source>
</reference>
<dbReference type="PANTHER" id="PTHR11675:SF131">
    <property type="entry name" value="POLYPEPTIDE N-ACETYLGALACTOSAMINYLTRANSFERASE 9-RELATED"/>
    <property type="match status" value="1"/>
</dbReference>
<dbReference type="PANTHER" id="PTHR11675">
    <property type="entry name" value="N-ACETYLGALACTOSAMINYLTRANSFERASE"/>
    <property type="match status" value="1"/>
</dbReference>
<comment type="caution">
    <text evidence="2">The sequence shown here is derived from an EMBL/GenBank/DDBJ whole genome shotgun (WGS) entry which is preliminary data.</text>
</comment>
<dbReference type="Proteomes" id="UP000078046">
    <property type="component" value="Unassembled WGS sequence"/>
</dbReference>
<evidence type="ECO:0000256" key="1">
    <source>
        <dbReference type="ARBA" id="ARBA00023157"/>
    </source>
</evidence>
<accession>A0A177B3J1</accession>
<dbReference type="GO" id="GO:0005794">
    <property type="term" value="C:Golgi apparatus"/>
    <property type="evidence" value="ECO:0007669"/>
    <property type="project" value="TreeGrafter"/>
</dbReference>